<protein>
    <submittedName>
        <fullName evidence="1">Unannotated protein</fullName>
    </submittedName>
</protein>
<sequence>MMELVSSSGMQVHFLDGRSTIGGFIEIYEGNEHIRAHYANVAELARGWDGSDPVRYM</sequence>
<name>A0A6J7P6E3_9ZZZZ</name>
<dbReference type="AlphaFoldDB" id="A0A6J7P6E3"/>
<evidence type="ECO:0000313" key="1">
    <source>
        <dbReference type="EMBL" id="CAB5000085.1"/>
    </source>
</evidence>
<dbReference type="EMBL" id="CAFBPD010000030">
    <property type="protein sequence ID" value="CAB5000085.1"/>
    <property type="molecule type" value="Genomic_DNA"/>
</dbReference>
<proteinExistence type="predicted"/>
<organism evidence="1">
    <name type="scientific">freshwater metagenome</name>
    <dbReference type="NCBI Taxonomy" id="449393"/>
    <lineage>
        <taxon>unclassified sequences</taxon>
        <taxon>metagenomes</taxon>
        <taxon>ecological metagenomes</taxon>
    </lineage>
</organism>
<gene>
    <name evidence="1" type="ORF">UFOPK4061_00259</name>
</gene>
<reference evidence="1" key="1">
    <citation type="submission" date="2020-05" db="EMBL/GenBank/DDBJ databases">
        <authorList>
            <person name="Chiriac C."/>
            <person name="Salcher M."/>
            <person name="Ghai R."/>
            <person name="Kavagutti S V."/>
        </authorList>
    </citation>
    <scope>NUCLEOTIDE SEQUENCE</scope>
</reference>
<accession>A0A6J7P6E3</accession>